<keyword evidence="11" id="KW-1185">Reference proteome</keyword>
<organism evidence="10 11">
    <name type="scientific">Hirundo rustica rustica</name>
    <dbReference type="NCBI Taxonomy" id="333673"/>
    <lineage>
        <taxon>Eukaryota</taxon>
        <taxon>Metazoa</taxon>
        <taxon>Chordata</taxon>
        <taxon>Craniata</taxon>
        <taxon>Vertebrata</taxon>
        <taxon>Euteleostomi</taxon>
        <taxon>Archelosauria</taxon>
        <taxon>Archosauria</taxon>
        <taxon>Dinosauria</taxon>
        <taxon>Saurischia</taxon>
        <taxon>Theropoda</taxon>
        <taxon>Coelurosauria</taxon>
        <taxon>Aves</taxon>
        <taxon>Neognathae</taxon>
        <taxon>Neoaves</taxon>
        <taxon>Telluraves</taxon>
        <taxon>Australaves</taxon>
        <taxon>Passeriformes</taxon>
        <taxon>Sylvioidea</taxon>
        <taxon>Hirundinidae</taxon>
        <taxon>Hirundo</taxon>
    </lineage>
</organism>
<dbReference type="GO" id="GO:0015074">
    <property type="term" value="P:DNA integration"/>
    <property type="evidence" value="ECO:0007669"/>
    <property type="project" value="InterPro"/>
</dbReference>
<dbReference type="InterPro" id="IPR001584">
    <property type="entry name" value="Integrase_cat-core"/>
</dbReference>
<dbReference type="Pfam" id="PF00078">
    <property type="entry name" value="RVT_1"/>
    <property type="match status" value="1"/>
</dbReference>
<dbReference type="InterPro" id="IPR036875">
    <property type="entry name" value="Znf_CCHC_sf"/>
</dbReference>
<dbReference type="PROSITE" id="PS50879">
    <property type="entry name" value="RNASE_H_1"/>
    <property type="match status" value="1"/>
</dbReference>
<evidence type="ECO:0000256" key="4">
    <source>
        <dbReference type="ARBA" id="ARBA00022750"/>
    </source>
</evidence>
<keyword evidence="5" id="KW-0238">DNA-binding</keyword>
<dbReference type="PROSITE" id="PS50994">
    <property type="entry name" value="INTEGRASE"/>
    <property type="match status" value="1"/>
</dbReference>
<evidence type="ECO:0000313" key="11">
    <source>
        <dbReference type="Proteomes" id="UP000269221"/>
    </source>
</evidence>
<dbReference type="Gene3D" id="4.10.60.10">
    <property type="entry name" value="Zinc finger, CCHC-type"/>
    <property type="match status" value="1"/>
</dbReference>
<dbReference type="STRING" id="333673.A0A3M0JTP5"/>
<dbReference type="InterPro" id="IPR036397">
    <property type="entry name" value="RNaseH_sf"/>
</dbReference>
<comment type="caution">
    <text evidence="10">The sequence shown here is derived from an EMBL/GenBank/DDBJ whole genome shotgun (WGS) entry which is preliminary data.</text>
</comment>
<evidence type="ECO:0000259" key="7">
    <source>
        <dbReference type="PROSITE" id="PS50878"/>
    </source>
</evidence>
<dbReference type="SUPFAM" id="SSF56672">
    <property type="entry name" value="DNA/RNA polymerases"/>
    <property type="match status" value="1"/>
</dbReference>
<gene>
    <name evidence="10" type="ORF">DUI87_19127</name>
</gene>
<dbReference type="GO" id="GO:0004523">
    <property type="term" value="F:RNA-DNA hybrid ribonuclease activity"/>
    <property type="evidence" value="ECO:0007669"/>
    <property type="project" value="UniProtKB-EC"/>
</dbReference>
<dbReference type="PROSITE" id="PS50878">
    <property type="entry name" value="RT_POL"/>
    <property type="match status" value="1"/>
</dbReference>
<dbReference type="InterPro" id="IPR043128">
    <property type="entry name" value="Rev_trsase/Diguanyl_cyclase"/>
</dbReference>
<evidence type="ECO:0000256" key="3">
    <source>
        <dbReference type="ARBA" id="ARBA00022670"/>
    </source>
</evidence>
<dbReference type="Pfam" id="PF17919">
    <property type="entry name" value="RT_RNaseH_2"/>
    <property type="match status" value="1"/>
</dbReference>
<keyword evidence="3" id="KW-0645">Protease</keyword>
<evidence type="ECO:0000256" key="2">
    <source>
        <dbReference type="ARBA" id="ARBA00012180"/>
    </source>
</evidence>
<dbReference type="GO" id="GO:0004190">
    <property type="term" value="F:aspartic-type endopeptidase activity"/>
    <property type="evidence" value="ECO:0007669"/>
    <property type="project" value="UniProtKB-KW"/>
</dbReference>
<feature type="region of interest" description="Disordered" evidence="6">
    <location>
        <begin position="1"/>
        <end position="27"/>
    </location>
</feature>
<name>A0A3M0JTP5_HIRRU</name>
<dbReference type="PANTHER" id="PTHR33064:SF36">
    <property type="entry name" value="CCHC-TYPE DOMAIN-CONTAINING PROTEIN"/>
    <property type="match status" value="1"/>
</dbReference>
<feature type="compositionally biased region" description="Low complexity" evidence="6">
    <location>
        <begin position="18"/>
        <end position="27"/>
    </location>
</feature>
<keyword evidence="4" id="KW-0064">Aspartyl protease</keyword>
<keyword evidence="4" id="KW-0378">Hydrolase</keyword>
<reference evidence="10 11" key="1">
    <citation type="submission" date="2018-07" db="EMBL/GenBank/DDBJ databases">
        <title>A high quality draft genome assembly of the barn swallow (H. rustica rustica).</title>
        <authorList>
            <person name="Formenti G."/>
            <person name="Chiara M."/>
            <person name="Poveda L."/>
            <person name="Francoijs K.-J."/>
            <person name="Bonisoli-Alquati A."/>
            <person name="Canova L."/>
            <person name="Gianfranceschi L."/>
            <person name="Horner D.S."/>
            <person name="Saino N."/>
        </authorList>
    </citation>
    <scope>NUCLEOTIDE SEQUENCE [LARGE SCALE GENOMIC DNA]</scope>
    <source>
        <strain evidence="10">Chelidonia</strain>
        <tissue evidence="10">Blood</tissue>
    </source>
</reference>
<dbReference type="PANTHER" id="PTHR33064">
    <property type="entry name" value="POL PROTEIN"/>
    <property type="match status" value="1"/>
</dbReference>
<feature type="domain" description="Integrase catalytic" evidence="9">
    <location>
        <begin position="590"/>
        <end position="710"/>
    </location>
</feature>
<accession>A0A3M0JTP5</accession>
<evidence type="ECO:0000256" key="5">
    <source>
        <dbReference type="ARBA" id="ARBA00023125"/>
    </source>
</evidence>
<feature type="domain" description="RNase H type-1" evidence="8">
    <location>
        <begin position="418"/>
        <end position="564"/>
    </location>
</feature>
<dbReference type="SUPFAM" id="SSF57756">
    <property type="entry name" value="Retrovirus zinc finger-like domains"/>
    <property type="match status" value="1"/>
</dbReference>
<dbReference type="InterPro" id="IPR000477">
    <property type="entry name" value="RT_dom"/>
</dbReference>
<feature type="region of interest" description="Disordered" evidence="6">
    <location>
        <begin position="788"/>
        <end position="822"/>
    </location>
</feature>
<dbReference type="InterPro" id="IPR002156">
    <property type="entry name" value="RNaseH_domain"/>
</dbReference>
<evidence type="ECO:0000259" key="9">
    <source>
        <dbReference type="PROSITE" id="PS50994"/>
    </source>
</evidence>
<dbReference type="GO" id="GO:0003677">
    <property type="term" value="F:DNA binding"/>
    <property type="evidence" value="ECO:0007669"/>
    <property type="project" value="UniProtKB-KW"/>
</dbReference>
<dbReference type="Pfam" id="PF00665">
    <property type="entry name" value="rve"/>
    <property type="match status" value="1"/>
</dbReference>
<dbReference type="Pfam" id="PF00075">
    <property type="entry name" value="RNase_H"/>
    <property type="match status" value="1"/>
</dbReference>
<evidence type="ECO:0000256" key="1">
    <source>
        <dbReference type="ARBA" id="ARBA00010879"/>
    </source>
</evidence>
<dbReference type="InterPro" id="IPR001878">
    <property type="entry name" value="Znf_CCHC"/>
</dbReference>
<proteinExistence type="inferred from homology"/>
<dbReference type="InterPro" id="IPR012337">
    <property type="entry name" value="RNaseH-like_sf"/>
</dbReference>
<dbReference type="GO" id="GO:0008270">
    <property type="term" value="F:zinc ion binding"/>
    <property type="evidence" value="ECO:0007669"/>
    <property type="project" value="InterPro"/>
</dbReference>
<comment type="similarity">
    <text evidence="1">Belongs to the beta type-B retroviral polymerase family. HERV class-II K(HML-2) pol subfamily.</text>
</comment>
<dbReference type="GO" id="GO:0006508">
    <property type="term" value="P:proteolysis"/>
    <property type="evidence" value="ECO:0007669"/>
    <property type="project" value="UniProtKB-KW"/>
</dbReference>
<sequence length="822" mass="91783">MKKLAAAVKEGEKGKHGQGPPKQGPPQLGKDQCAFCKKFGHWKNQCPELRKDLKDAFFCLPLHEASQKIFAFEWESPKTRRKTQLAWCVLPQGYKNSPTIFGEQLAKDLESWEPPPGEGQLLQYVDDLLIATRTQETCVDWTVSLLNFLGLQGYRVSQKKAQMVRQTVIYLGYEVSAGQRTLGQDRKEAICQTPKPQTVKELRTFLGMTGWCRLWIYNYGLLVKPLYALITEGSRDLQWTKDATQAFDQLKKALMSAPALGLPNVSKPFFLFSHEKQGIALGILAQNLGPYWRAVAYLSKQLDTAAKGWPGCLRAVAAVAINIQEARKFTLGQKMTVLVSHLMSAVLEAKGGHWLSPQRFLKYQAILVEQDDVEIVVTNIVNPASFLSGSTGEPVIHECLETTEATYSSRPDLKDTPLEDADPWFTDGSSYVVSGRRHAGYAVTTSREVIESGPLPTNTSAQKAVIIALIRALELVKGKEINIYTDSRYAFGVVHAHGAIWKERGLLNSQGKSIKHAQEILRLLDAIQLPERVAVMHIKAHQKVSSELEEGNMLADREAKEAAKGEVPDKAVEAALIPDGKVSIEGWPEAFPARTAKAREVTKALLQEIIPRFGVPATISSDRGPHFISKIVQQISHHMGIDWELHTPYHPQSSGQVEKMNHLIKQQIVRLGQEANLPWPQALPLALLRIRTKPRAKEKLSPFEILYGRPYAVQEGTASIQVGEETLHGYMVALNKQLREIEKYVAGTQNRELDGPVHDVQPGDYVYVKSFAEKNLRTTVGRTIPGAPHYLHCNQDQRTEGLDPSLSSEESPRRNLESHTRR</sequence>
<feature type="compositionally biased region" description="Basic and acidic residues" evidence="6">
    <location>
        <begin position="810"/>
        <end position="822"/>
    </location>
</feature>
<dbReference type="EC" id="3.1.26.4" evidence="2"/>
<protein>
    <recommendedName>
        <fullName evidence="2">ribonuclease H</fullName>
        <ecNumber evidence="2">3.1.26.4</ecNumber>
    </recommendedName>
</protein>
<dbReference type="FunFam" id="3.30.70.270:FF:000020">
    <property type="entry name" value="Transposon Tf2-6 polyprotein-like Protein"/>
    <property type="match status" value="1"/>
</dbReference>
<feature type="domain" description="Reverse transcriptase" evidence="7">
    <location>
        <begin position="1"/>
        <end position="175"/>
    </location>
</feature>
<dbReference type="Proteomes" id="UP000269221">
    <property type="component" value="Unassembled WGS sequence"/>
</dbReference>
<dbReference type="SUPFAM" id="SSF53098">
    <property type="entry name" value="Ribonuclease H-like"/>
    <property type="match status" value="2"/>
</dbReference>
<dbReference type="InterPro" id="IPR051320">
    <property type="entry name" value="Viral_Replic_Matur_Polypro"/>
</dbReference>
<evidence type="ECO:0000259" key="8">
    <source>
        <dbReference type="PROSITE" id="PS50879"/>
    </source>
</evidence>
<evidence type="ECO:0000313" key="10">
    <source>
        <dbReference type="EMBL" id="RMC04308.1"/>
    </source>
</evidence>
<dbReference type="CDD" id="cd09273">
    <property type="entry name" value="RNase_HI_RT_Bel"/>
    <property type="match status" value="1"/>
</dbReference>
<dbReference type="Gene3D" id="3.10.20.370">
    <property type="match status" value="1"/>
</dbReference>
<evidence type="ECO:0000256" key="6">
    <source>
        <dbReference type="SAM" id="MobiDB-lite"/>
    </source>
</evidence>
<dbReference type="AlphaFoldDB" id="A0A3M0JTP5"/>
<dbReference type="Gene3D" id="3.30.70.270">
    <property type="match status" value="2"/>
</dbReference>
<dbReference type="Gene3D" id="3.10.10.10">
    <property type="entry name" value="HIV Type 1 Reverse Transcriptase, subunit A, domain 1"/>
    <property type="match status" value="1"/>
</dbReference>
<dbReference type="EMBL" id="QRBI01000126">
    <property type="protein sequence ID" value="RMC04308.1"/>
    <property type="molecule type" value="Genomic_DNA"/>
</dbReference>
<dbReference type="InterPro" id="IPR041577">
    <property type="entry name" value="RT_RNaseH_2"/>
</dbReference>
<dbReference type="OrthoDB" id="8947436at2759"/>
<dbReference type="Gene3D" id="3.30.420.10">
    <property type="entry name" value="Ribonuclease H-like superfamily/Ribonuclease H"/>
    <property type="match status" value="2"/>
</dbReference>
<dbReference type="InterPro" id="IPR043502">
    <property type="entry name" value="DNA/RNA_pol_sf"/>
</dbReference>
<dbReference type="SMART" id="SM00343">
    <property type="entry name" value="ZnF_C2HC"/>
    <property type="match status" value="1"/>
</dbReference>